<evidence type="ECO:0000313" key="1">
    <source>
        <dbReference type="EMBL" id="RWX44023.1"/>
    </source>
</evidence>
<dbReference type="AlphaFoldDB" id="A0A444IT77"/>
<name>A0A444IT77_9BACT</name>
<gene>
    <name evidence="1" type="ORF">H206_02050</name>
</gene>
<dbReference type="Pfam" id="PF11535">
    <property type="entry name" value="Calci_bind_CcbP"/>
    <property type="match status" value="1"/>
</dbReference>
<protein>
    <submittedName>
        <fullName evidence="1">Calcium binding</fullName>
    </submittedName>
</protein>
<reference evidence="1 2" key="1">
    <citation type="submission" date="2017-01" db="EMBL/GenBank/DDBJ databases">
        <title>The cable genome- insights into the physiology and evolution of filamentous bacteria capable of sulfide oxidation via long distance electron transfer.</title>
        <authorList>
            <person name="Schreiber L."/>
            <person name="Bjerg J.T."/>
            <person name="Boggild A."/>
            <person name="Van De Vossenberg J."/>
            <person name="Meysman F."/>
            <person name="Nielsen L.P."/>
            <person name="Schramm A."/>
            <person name="Kjeldsen K.U."/>
        </authorList>
    </citation>
    <scope>NUCLEOTIDE SEQUENCE [LARGE SCALE GENOMIC DNA]</scope>
    <source>
        <strain evidence="1">MCF</strain>
    </source>
</reference>
<comment type="caution">
    <text evidence="1">The sequence shown here is derived from an EMBL/GenBank/DDBJ whole genome shotgun (WGS) entry which is preliminary data.</text>
</comment>
<dbReference type="Proteomes" id="UP000287853">
    <property type="component" value="Unassembled WGS sequence"/>
</dbReference>
<sequence length="72" mass="8740">MVTVFRKRNKKKISPCQKQQFMECEKELFVEIQWKDRQLAVPLSQLTVVEASSISRQIVEDWHYWIQQGHDY</sequence>
<dbReference type="InterPro" id="IPR020994">
    <property type="entry name" value="Uncharacterised_Ca-bd_CcbP"/>
</dbReference>
<dbReference type="EMBL" id="MTKO01000103">
    <property type="protein sequence ID" value="RWX44023.1"/>
    <property type="molecule type" value="Genomic_DNA"/>
</dbReference>
<proteinExistence type="predicted"/>
<organism evidence="1 2">
    <name type="scientific">Candidatus Electrothrix aarhusensis</name>
    <dbReference type="NCBI Taxonomy" id="1859131"/>
    <lineage>
        <taxon>Bacteria</taxon>
        <taxon>Pseudomonadati</taxon>
        <taxon>Thermodesulfobacteriota</taxon>
        <taxon>Desulfobulbia</taxon>
        <taxon>Desulfobulbales</taxon>
        <taxon>Desulfobulbaceae</taxon>
        <taxon>Candidatus Electrothrix</taxon>
    </lineage>
</organism>
<keyword evidence="2" id="KW-1185">Reference proteome</keyword>
<dbReference type="Gene3D" id="6.10.140.400">
    <property type="match status" value="1"/>
</dbReference>
<accession>A0A444IT77</accession>
<evidence type="ECO:0000313" key="2">
    <source>
        <dbReference type="Proteomes" id="UP000287853"/>
    </source>
</evidence>